<keyword evidence="4" id="KW-1185">Reference proteome</keyword>
<dbReference type="PROSITE" id="PS51273">
    <property type="entry name" value="GATASE_TYPE_1"/>
    <property type="match status" value="1"/>
</dbReference>
<proteinExistence type="predicted"/>
<dbReference type="InterPro" id="IPR017926">
    <property type="entry name" value="GATASE"/>
</dbReference>
<evidence type="ECO:0000259" key="1">
    <source>
        <dbReference type="Pfam" id="PF00117"/>
    </source>
</evidence>
<dbReference type="EMBL" id="CP144535">
    <property type="protein sequence ID" value="WWC63033.1"/>
    <property type="molecule type" value="Genomic_DNA"/>
</dbReference>
<evidence type="ECO:0000313" key="3">
    <source>
        <dbReference type="EMBL" id="WWC63033.1"/>
    </source>
</evidence>
<dbReference type="PANTHER" id="PTHR42695:SF5">
    <property type="entry name" value="GLUTAMINE AMIDOTRANSFERASE YLR126C-RELATED"/>
    <property type="match status" value="1"/>
</dbReference>
<name>A0A1A6A1X6_9TREE</name>
<dbReference type="PANTHER" id="PTHR42695">
    <property type="entry name" value="GLUTAMINE AMIDOTRANSFERASE YLR126C-RELATED"/>
    <property type="match status" value="1"/>
</dbReference>
<dbReference type="RefSeq" id="XP_018261910.1">
    <property type="nucleotide sequence ID" value="XM_018408219.1"/>
</dbReference>
<feature type="domain" description="Glutamine amidotransferase" evidence="1">
    <location>
        <begin position="35"/>
        <end position="205"/>
    </location>
</feature>
<dbReference type="SUPFAM" id="SSF52317">
    <property type="entry name" value="Class I glutamine amidotransferase-like"/>
    <property type="match status" value="1"/>
</dbReference>
<dbReference type="Gene3D" id="3.40.50.880">
    <property type="match status" value="1"/>
</dbReference>
<dbReference type="CDD" id="cd01741">
    <property type="entry name" value="GATase1_1"/>
    <property type="match status" value="1"/>
</dbReference>
<dbReference type="STRING" id="1296121.A0A1A6A1X6"/>
<dbReference type="GeneID" id="28968623"/>
<dbReference type="Proteomes" id="UP000078595">
    <property type="component" value="Chromosome 6"/>
</dbReference>
<dbReference type="Pfam" id="PF00117">
    <property type="entry name" value="GATase"/>
    <property type="match status" value="1"/>
</dbReference>
<sequence>MSAVTDNPSGKLTIAFFKCDSLQKESIEQHGEYQDVIHNLFEPLLPKHLTLETLTYDVLEKREYPKDDELEKIDAIVISGSFEDEAHSDTRWILKLAGYLIKIYDEYPRIRILGICFGLQVIARAFGPSEITENPKGWEVGSTRMDLTDIGRSIVWGEDEASAKEPGKLNDHVNMQQIHSDIVTEVPSDFELLGSSEKCPVQGIVAFYPQDHRPPAFTHSHHHTLPSEPWCNIHIIAFQGHPEWHEGIIIPFIDNYEKKGTFDKDFAEEARGYTKQQHDGERIGRVLLRVLGVA</sequence>
<organism evidence="2">
    <name type="scientific">Kwoniella dejecticola CBS 10117</name>
    <dbReference type="NCBI Taxonomy" id="1296121"/>
    <lineage>
        <taxon>Eukaryota</taxon>
        <taxon>Fungi</taxon>
        <taxon>Dikarya</taxon>
        <taxon>Basidiomycota</taxon>
        <taxon>Agaricomycotina</taxon>
        <taxon>Tremellomycetes</taxon>
        <taxon>Tremellales</taxon>
        <taxon>Cryptococcaceae</taxon>
        <taxon>Kwoniella</taxon>
    </lineage>
</organism>
<dbReference type="InterPro" id="IPR044992">
    <property type="entry name" value="ChyE-like"/>
</dbReference>
<dbReference type="AlphaFoldDB" id="A0A1A6A1X6"/>
<dbReference type="OrthoDB" id="92161at2759"/>
<reference evidence="3" key="2">
    <citation type="submission" date="2013-07" db="EMBL/GenBank/DDBJ databases">
        <authorList>
            <consortium name="The Broad Institute Genome Sequencing Platform"/>
            <person name="Cuomo C."/>
            <person name="Litvintseva A."/>
            <person name="Chen Y."/>
            <person name="Heitman J."/>
            <person name="Sun S."/>
            <person name="Springer D."/>
            <person name="Dromer F."/>
            <person name="Young S.K."/>
            <person name="Zeng Q."/>
            <person name="Gargeya S."/>
            <person name="Fitzgerald M."/>
            <person name="Abouelleil A."/>
            <person name="Alvarado L."/>
            <person name="Berlin A.M."/>
            <person name="Chapman S.B."/>
            <person name="Dewar J."/>
            <person name="Goldberg J."/>
            <person name="Griggs A."/>
            <person name="Gujja S."/>
            <person name="Hansen M."/>
            <person name="Howarth C."/>
            <person name="Imamovic A."/>
            <person name="Larimer J."/>
            <person name="McCowan C."/>
            <person name="Murphy C."/>
            <person name="Pearson M."/>
            <person name="Priest M."/>
            <person name="Roberts A."/>
            <person name="Saif S."/>
            <person name="Shea T."/>
            <person name="Sykes S."/>
            <person name="Wortman J."/>
            <person name="Nusbaum C."/>
            <person name="Birren B."/>
        </authorList>
    </citation>
    <scope>NUCLEOTIDE SEQUENCE</scope>
    <source>
        <strain evidence="3">CBS 10117</strain>
    </source>
</reference>
<accession>A0A1A6A1X6</accession>
<dbReference type="GO" id="GO:0005634">
    <property type="term" value="C:nucleus"/>
    <property type="evidence" value="ECO:0007669"/>
    <property type="project" value="TreeGrafter"/>
</dbReference>
<reference evidence="3" key="3">
    <citation type="submission" date="2024-02" db="EMBL/GenBank/DDBJ databases">
        <title>Comparative genomics of Cryptococcus and Kwoniella reveals pathogenesis evolution and contrasting modes of karyotype evolution via chromosome fusion or intercentromeric recombination.</title>
        <authorList>
            <person name="Coelho M.A."/>
            <person name="David-Palma M."/>
            <person name="Shea T."/>
            <person name="Bowers K."/>
            <person name="McGinley-Smith S."/>
            <person name="Mohammad A.W."/>
            <person name="Gnirke A."/>
            <person name="Yurkov A.M."/>
            <person name="Nowrousian M."/>
            <person name="Sun S."/>
            <person name="Cuomo C.A."/>
            <person name="Heitman J."/>
        </authorList>
    </citation>
    <scope>NUCLEOTIDE SEQUENCE</scope>
    <source>
        <strain evidence="3">CBS 10117</strain>
    </source>
</reference>
<dbReference type="EMBL" id="KI894032">
    <property type="protein sequence ID" value="OBR84068.1"/>
    <property type="molecule type" value="Genomic_DNA"/>
</dbReference>
<reference evidence="2" key="1">
    <citation type="submission" date="2013-07" db="EMBL/GenBank/DDBJ databases">
        <title>The Genome Sequence of Cryptococcus dejecticola CBS10117.</title>
        <authorList>
            <consortium name="The Broad Institute Genome Sequencing Platform"/>
            <person name="Cuomo C."/>
            <person name="Litvintseva A."/>
            <person name="Chen Y."/>
            <person name="Heitman J."/>
            <person name="Sun S."/>
            <person name="Springer D."/>
            <person name="Dromer F."/>
            <person name="Young S.K."/>
            <person name="Zeng Q."/>
            <person name="Gargeya S."/>
            <person name="Fitzgerald M."/>
            <person name="Abouelleil A."/>
            <person name="Alvarado L."/>
            <person name="Berlin A.M."/>
            <person name="Chapman S.B."/>
            <person name="Dewar J."/>
            <person name="Goldberg J."/>
            <person name="Griggs A."/>
            <person name="Gujja S."/>
            <person name="Hansen M."/>
            <person name="Howarth C."/>
            <person name="Imamovic A."/>
            <person name="Larimer J."/>
            <person name="McCowan C."/>
            <person name="Murphy C."/>
            <person name="Pearson M."/>
            <person name="Priest M."/>
            <person name="Roberts A."/>
            <person name="Saif S."/>
            <person name="Shea T."/>
            <person name="Sykes S."/>
            <person name="Wortman J."/>
            <person name="Nusbaum C."/>
            <person name="Birren B."/>
        </authorList>
    </citation>
    <scope>NUCLEOTIDE SEQUENCE [LARGE SCALE GENOMIC DNA]</scope>
    <source>
        <strain evidence="2">CBS 10117</strain>
    </source>
</reference>
<dbReference type="InterPro" id="IPR029062">
    <property type="entry name" value="Class_I_gatase-like"/>
</dbReference>
<protein>
    <recommendedName>
        <fullName evidence="1">Glutamine amidotransferase domain-containing protein</fullName>
    </recommendedName>
</protein>
<dbReference type="GO" id="GO:0005829">
    <property type="term" value="C:cytosol"/>
    <property type="evidence" value="ECO:0007669"/>
    <property type="project" value="TreeGrafter"/>
</dbReference>
<evidence type="ECO:0000313" key="4">
    <source>
        <dbReference type="Proteomes" id="UP000078595"/>
    </source>
</evidence>
<gene>
    <name evidence="2" type="ORF">I303_04924</name>
    <name evidence="3" type="ORF">I303_105632</name>
</gene>
<dbReference type="KEGG" id="kdj:28968623"/>
<dbReference type="VEuPathDB" id="FungiDB:I303_04924"/>
<evidence type="ECO:0000313" key="2">
    <source>
        <dbReference type="EMBL" id="OBR84068.1"/>
    </source>
</evidence>